<dbReference type="Gene3D" id="1.25.40.20">
    <property type="entry name" value="Ankyrin repeat-containing domain"/>
    <property type="match status" value="2"/>
</dbReference>
<dbReference type="InterPro" id="IPR036770">
    <property type="entry name" value="Ankyrin_rpt-contain_sf"/>
</dbReference>
<dbReference type="EMBL" id="AP024448">
    <property type="protein sequence ID" value="BCS27790.1"/>
    <property type="molecule type" value="Genomic_DNA"/>
</dbReference>
<dbReference type="OrthoDB" id="366390at2759"/>
<protein>
    <recommendedName>
        <fullName evidence="6">Ankyrin repeat-containing domain protein</fullName>
    </recommendedName>
</protein>
<dbReference type="PROSITE" id="PS50088">
    <property type="entry name" value="ANK_REPEAT"/>
    <property type="match status" value="1"/>
</dbReference>
<evidence type="ECO:0008006" key="6">
    <source>
        <dbReference type="Google" id="ProtNLM"/>
    </source>
</evidence>
<reference evidence="4" key="2">
    <citation type="submission" date="2021-02" db="EMBL/GenBank/DDBJ databases">
        <title>Aspergillus puulaauensis MK2 genome sequence.</title>
        <authorList>
            <person name="Futagami T."/>
            <person name="Mori K."/>
            <person name="Kadooka C."/>
            <person name="Tanaka T."/>
        </authorList>
    </citation>
    <scope>NUCLEOTIDE SEQUENCE</scope>
    <source>
        <strain evidence="4">MK2</strain>
    </source>
</reference>
<keyword evidence="1" id="KW-0677">Repeat</keyword>
<dbReference type="SUPFAM" id="SSF48403">
    <property type="entry name" value="Ankyrin repeat"/>
    <property type="match status" value="3"/>
</dbReference>
<organism evidence="4 5">
    <name type="scientific">Aspergillus puulaauensis</name>
    <dbReference type="NCBI Taxonomy" id="1220207"/>
    <lineage>
        <taxon>Eukaryota</taxon>
        <taxon>Fungi</taxon>
        <taxon>Dikarya</taxon>
        <taxon>Ascomycota</taxon>
        <taxon>Pezizomycotina</taxon>
        <taxon>Eurotiomycetes</taxon>
        <taxon>Eurotiomycetidae</taxon>
        <taxon>Eurotiales</taxon>
        <taxon>Aspergillaceae</taxon>
        <taxon>Aspergillus</taxon>
    </lineage>
</organism>
<feature type="repeat" description="ANK" evidence="3">
    <location>
        <begin position="332"/>
        <end position="364"/>
    </location>
</feature>
<accession>A0A7R8ASJ2</accession>
<dbReference type="PANTHER" id="PTHR24161:SF121">
    <property type="entry name" value="M-PHASE PHOSPHOPROTEIN 8"/>
    <property type="match status" value="1"/>
</dbReference>
<evidence type="ECO:0000313" key="4">
    <source>
        <dbReference type="EMBL" id="BCS27790.1"/>
    </source>
</evidence>
<evidence type="ECO:0000313" key="5">
    <source>
        <dbReference type="Proteomes" id="UP000654913"/>
    </source>
</evidence>
<dbReference type="SMART" id="SM00248">
    <property type="entry name" value="ANK"/>
    <property type="match status" value="8"/>
</dbReference>
<keyword evidence="5" id="KW-1185">Reference proteome</keyword>
<keyword evidence="2 3" id="KW-0040">ANK repeat</keyword>
<gene>
    <name evidence="4" type="ORF">APUU_60838S</name>
</gene>
<dbReference type="Proteomes" id="UP000654913">
    <property type="component" value="Chromosome 6"/>
</dbReference>
<evidence type="ECO:0000256" key="3">
    <source>
        <dbReference type="PROSITE-ProRule" id="PRU00023"/>
    </source>
</evidence>
<dbReference type="RefSeq" id="XP_041559984.1">
    <property type="nucleotide sequence ID" value="XM_041694122.1"/>
</dbReference>
<evidence type="ECO:0000256" key="1">
    <source>
        <dbReference type="ARBA" id="ARBA00022737"/>
    </source>
</evidence>
<reference evidence="4" key="1">
    <citation type="submission" date="2021-01" db="EMBL/GenBank/DDBJ databases">
        <authorList>
            <consortium name="Aspergillus puulaauensis MK2 genome sequencing consortium"/>
            <person name="Kazuki M."/>
            <person name="Futagami T."/>
        </authorList>
    </citation>
    <scope>NUCLEOTIDE SEQUENCE</scope>
    <source>
        <strain evidence="4">MK2</strain>
    </source>
</reference>
<dbReference type="PANTHER" id="PTHR24161">
    <property type="entry name" value="ANK_REP_REGION DOMAIN-CONTAINING PROTEIN-RELATED"/>
    <property type="match status" value="1"/>
</dbReference>
<dbReference type="Pfam" id="PF12796">
    <property type="entry name" value="Ank_2"/>
    <property type="match status" value="2"/>
</dbReference>
<dbReference type="AlphaFoldDB" id="A0A7R8ASJ2"/>
<sequence>MDRPVSFNTPRGLPELPAEVLYCIADELNYTWDISTLCLVNRRLYNVLNRYLYLFDKQYTPHSVLQWAVKNGRRPLVEMLLDDFVRDAPEGMAEWSAEMQSASKQGHVHIAEFLIEFGRNTFLSSFPQMLQSELRPSIDHGNELIVRLLLQNRALPVDLQTPGAAHCQDFKSLSVVKTLIELTPPSSTELAVIFLNALACPVSSTPEIVDLCFDRGADLATKTQDGKGLLHIAVLGRNPETVRRLLQRGVGLGLPGGTRMDPLMLALRIEKLDIARILLEQLNADEILADGREVQPFLIIAAACGSDSIVQQLLQSSLAPDIFTPRSYPQTPGNRALVSAASFGQVPIARLLLEQGAKPHAMTLLCALEDGSVPMVKMLLEAGADPNYTSPHTLRSAWRVSAKDEALFSLMLAHGAGEPPAQWPERIWEDAMKGGVAQTQMLLERREPPERDSYFFLSNAVDAGVPMLELLYGDESRLSREDIRGLDNQPSLPLQAIRNGDLAAFSWLVRKGFSKILSEHALCELLCALFVFLDMDDAVQGLDLLLEYGADINAEGMTGHRAIWVATAYRLSKSALKVLLKRGADPSLWPDETPEHVAELLSSGASLPASRTVGFLLKKMLPVWNWDDMRELLSRLKSQADDSEDWRQVRILERFEYKHGVGF</sequence>
<evidence type="ECO:0000256" key="2">
    <source>
        <dbReference type="ARBA" id="ARBA00023043"/>
    </source>
</evidence>
<dbReference type="GeneID" id="64977795"/>
<name>A0A7R8ASJ2_9EURO</name>
<dbReference type="InterPro" id="IPR002110">
    <property type="entry name" value="Ankyrin_rpt"/>
</dbReference>
<dbReference type="KEGG" id="apuu:APUU_60838S"/>
<proteinExistence type="predicted"/>